<evidence type="ECO:0000259" key="4">
    <source>
        <dbReference type="Pfam" id="PF10672"/>
    </source>
</evidence>
<feature type="domain" description="S-adenosylmethionine-dependent methyltransferase" evidence="4">
    <location>
        <begin position="91"/>
        <end position="245"/>
    </location>
</feature>
<dbReference type="CDD" id="cd02440">
    <property type="entry name" value="AdoMet_MTases"/>
    <property type="match status" value="1"/>
</dbReference>
<dbReference type="GO" id="GO:0032259">
    <property type="term" value="P:methylation"/>
    <property type="evidence" value="ECO:0007669"/>
    <property type="project" value="UniProtKB-KW"/>
</dbReference>
<dbReference type="GO" id="GO:0008168">
    <property type="term" value="F:methyltransferase activity"/>
    <property type="evidence" value="ECO:0007669"/>
    <property type="project" value="UniProtKB-KW"/>
</dbReference>
<dbReference type="Gene3D" id="2.60.40.1180">
    <property type="entry name" value="Golgi alpha-mannosidase II"/>
    <property type="match status" value="1"/>
</dbReference>
<protein>
    <submittedName>
        <fullName evidence="5">Class I SAM-dependent methyltransferase</fullName>
        <ecNumber evidence="5">2.1.1.-</ecNumber>
    </submittedName>
</protein>
<dbReference type="EMBL" id="DXCC01000005">
    <property type="protein sequence ID" value="HIZ14741.1"/>
    <property type="molecule type" value="Genomic_DNA"/>
</dbReference>
<dbReference type="Proteomes" id="UP000824014">
    <property type="component" value="Unassembled WGS sequence"/>
</dbReference>
<keyword evidence="3" id="KW-0949">S-adenosyl-L-methionine</keyword>
<dbReference type="SUPFAM" id="SSF53335">
    <property type="entry name" value="S-adenosyl-L-methionine-dependent methyltransferases"/>
    <property type="match status" value="1"/>
</dbReference>
<sequence>MQGPEILTPVWEDYELIDCGNFEKLERFGRWVTVRPEPQAIWNRSLPEREWERLATAVFRREGGSEERGRWLLRDGMPEQWFVGYRYGAMSLRMRLGLTSFKHVGLFPEQAENWNFIYDSVSALRRRRQETPRVLNLFAYTGGASLAARSAGADVTHIDAVRQVITWSRENMEASGLDGIRWIVEDALKFIRREVRRGRRYDGIILDPPAYGRGPEGEKWVLEQQIGEMLTCCAQLLAEEGFLVLNLYSMGLSALLAKSITNQLFPTPARERFGELFFYDRARKMLPLGVFYRACYGRWAE</sequence>
<evidence type="ECO:0000313" key="6">
    <source>
        <dbReference type="Proteomes" id="UP000824014"/>
    </source>
</evidence>
<keyword evidence="1 5" id="KW-0489">Methyltransferase</keyword>
<dbReference type="InterPro" id="IPR019614">
    <property type="entry name" value="SAM-dep_methyl-trfase"/>
</dbReference>
<dbReference type="PANTHER" id="PTHR43042:SF2">
    <property type="entry name" value="SAM-DEPENDENT METHYLTRANSFERASE"/>
    <property type="match status" value="1"/>
</dbReference>
<dbReference type="AlphaFoldDB" id="A0A9D2DCY8"/>
<keyword evidence="2 5" id="KW-0808">Transferase</keyword>
<reference evidence="5" key="1">
    <citation type="journal article" date="2021" name="PeerJ">
        <title>Extensive microbial diversity within the chicken gut microbiome revealed by metagenomics and culture.</title>
        <authorList>
            <person name="Gilroy R."/>
            <person name="Ravi A."/>
            <person name="Getino M."/>
            <person name="Pursley I."/>
            <person name="Horton D.L."/>
            <person name="Alikhan N.F."/>
            <person name="Baker D."/>
            <person name="Gharbi K."/>
            <person name="Hall N."/>
            <person name="Watson M."/>
            <person name="Adriaenssens E.M."/>
            <person name="Foster-Nyarko E."/>
            <person name="Jarju S."/>
            <person name="Secka A."/>
            <person name="Antonio M."/>
            <person name="Oren A."/>
            <person name="Chaudhuri R.R."/>
            <person name="La Ragione R."/>
            <person name="Hildebrand F."/>
            <person name="Pallen M.J."/>
        </authorList>
    </citation>
    <scope>NUCLEOTIDE SEQUENCE</scope>
    <source>
        <strain evidence="5">ChiHjej11B10-19426</strain>
    </source>
</reference>
<dbReference type="InterPro" id="IPR013780">
    <property type="entry name" value="Glyco_hydro_b"/>
</dbReference>
<evidence type="ECO:0000256" key="2">
    <source>
        <dbReference type="ARBA" id="ARBA00022679"/>
    </source>
</evidence>
<comment type="caution">
    <text evidence="5">The sequence shown here is derived from an EMBL/GenBank/DDBJ whole genome shotgun (WGS) entry which is preliminary data.</text>
</comment>
<dbReference type="InterPro" id="IPR029063">
    <property type="entry name" value="SAM-dependent_MTases_sf"/>
</dbReference>
<evidence type="ECO:0000256" key="1">
    <source>
        <dbReference type="ARBA" id="ARBA00022603"/>
    </source>
</evidence>
<dbReference type="PANTHER" id="PTHR43042">
    <property type="entry name" value="SAM-DEPENDENT METHYLTRANSFERASE"/>
    <property type="match status" value="1"/>
</dbReference>
<reference evidence="5" key="2">
    <citation type="submission" date="2021-04" db="EMBL/GenBank/DDBJ databases">
        <authorList>
            <person name="Gilroy R."/>
        </authorList>
    </citation>
    <scope>NUCLEOTIDE SEQUENCE</scope>
    <source>
        <strain evidence="5">ChiHjej11B10-19426</strain>
    </source>
</reference>
<evidence type="ECO:0000256" key="3">
    <source>
        <dbReference type="ARBA" id="ARBA00022691"/>
    </source>
</evidence>
<accession>A0A9D2DCY8</accession>
<dbReference type="Pfam" id="PF10672">
    <property type="entry name" value="Methyltrans_SAM"/>
    <property type="match status" value="1"/>
</dbReference>
<evidence type="ECO:0000313" key="5">
    <source>
        <dbReference type="EMBL" id="HIZ14741.1"/>
    </source>
</evidence>
<organism evidence="5 6">
    <name type="scientific">Candidatus Tidjanibacter faecipullorum</name>
    <dbReference type="NCBI Taxonomy" id="2838766"/>
    <lineage>
        <taxon>Bacteria</taxon>
        <taxon>Pseudomonadati</taxon>
        <taxon>Bacteroidota</taxon>
        <taxon>Bacteroidia</taxon>
        <taxon>Bacteroidales</taxon>
        <taxon>Rikenellaceae</taxon>
        <taxon>Tidjanibacter</taxon>
    </lineage>
</organism>
<proteinExistence type="predicted"/>
<gene>
    <name evidence="5" type="ORF">H9816_02335</name>
</gene>
<name>A0A9D2DCY8_9BACT</name>
<dbReference type="Gene3D" id="3.40.50.150">
    <property type="entry name" value="Vaccinia Virus protein VP39"/>
    <property type="match status" value="1"/>
</dbReference>
<dbReference type="EC" id="2.1.1.-" evidence="5"/>